<keyword evidence="7" id="KW-1185">Reference proteome</keyword>
<dbReference type="InterPro" id="IPR004197">
    <property type="entry name" value="Cellulase_Ig-like"/>
</dbReference>
<reference evidence="7" key="1">
    <citation type="journal article" date="2019" name="Int. J. Syst. Evol. Microbiol.">
        <title>The Global Catalogue of Microorganisms (GCM) 10K type strain sequencing project: providing services to taxonomists for standard genome sequencing and annotation.</title>
        <authorList>
            <consortium name="The Broad Institute Genomics Platform"/>
            <consortium name="The Broad Institute Genome Sequencing Center for Infectious Disease"/>
            <person name="Wu L."/>
            <person name="Ma J."/>
        </authorList>
    </citation>
    <scope>NUCLEOTIDE SEQUENCE [LARGE SCALE GENOMIC DNA]</scope>
    <source>
        <strain evidence="7">NBRC 108565</strain>
    </source>
</reference>
<proteinExistence type="predicted"/>
<organism evidence="6 7">
    <name type="scientific">Paraoerskovia sediminicola</name>
    <dbReference type="NCBI Taxonomy" id="1138587"/>
    <lineage>
        <taxon>Bacteria</taxon>
        <taxon>Bacillati</taxon>
        <taxon>Actinomycetota</taxon>
        <taxon>Actinomycetes</taxon>
        <taxon>Micrococcales</taxon>
        <taxon>Cellulomonadaceae</taxon>
        <taxon>Paraoerskovia</taxon>
    </lineage>
</organism>
<feature type="compositionally biased region" description="Low complexity" evidence="2">
    <location>
        <begin position="360"/>
        <end position="376"/>
    </location>
</feature>
<evidence type="ECO:0000259" key="5">
    <source>
        <dbReference type="Pfam" id="PF02927"/>
    </source>
</evidence>
<evidence type="ECO:0000313" key="7">
    <source>
        <dbReference type="Proteomes" id="UP001321475"/>
    </source>
</evidence>
<keyword evidence="3" id="KW-0732">Signal</keyword>
<evidence type="ECO:0000256" key="3">
    <source>
        <dbReference type="SAM" id="SignalP"/>
    </source>
</evidence>
<dbReference type="SUPFAM" id="SSF81296">
    <property type="entry name" value="E set domains"/>
    <property type="match status" value="1"/>
</dbReference>
<protein>
    <recommendedName>
        <fullName evidence="8">CBM-cenC domain-containing protein</fullName>
    </recommendedName>
</protein>
<evidence type="ECO:0008006" key="8">
    <source>
        <dbReference type="Google" id="ProtNLM"/>
    </source>
</evidence>
<dbReference type="EMBL" id="AP027729">
    <property type="protein sequence ID" value="BDZ43074.1"/>
    <property type="molecule type" value="Genomic_DNA"/>
</dbReference>
<gene>
    <name evidence="6" type="ORF">GCM10025865_23730</name>
</gene>
<accession>A0ABN6XE67</accession>
<feature type="region of interest" description="Disordered" evidence="2">
    <location>
        <begin position="330"/>
        <end position="376"/>
    </location>
</feature>
<evidence type="ECO:0000313" key="6">
    <source>
        <dbReference type="EMBL" id="BDZ43074.1"/>
    </source>
</evidence>
<evidence type="ECO:0000259" key="4">
    <source>
        <dbReference type="Pfam" id="PF02018"/>
    </source>
</evidence>
<dbReference type="Pfam" id="PF02018">
    <property type="entry name" value="CBM_4_9"/>
    <property type="match status" value="1"/>
</dbReference>
<dbReference type="Pfam" id="PF02927">
    <property type="entry name" value="CelD_N"/>
    <property type="match status" value="1"/>
</dbReference>
<dbReference type="InterPro" id="IPR008979">
    <property type="entry name" value="Galactose-bd-like_sf"/>
</dbReference>
<dbReference type="Proteomes" id="UP001321475">
    <property type="component" value="Chromosome"/>
</dbReference>
<dbReference type="InterPro" id="IPR003305">
    <property type="entry name" value="CenC_carb-bd"/>
</dbReference>
<dbReference type="InterPro" id="IPR014756">
    <property type="entry name" value="Ig_E-set"/>
</dbReference>
<sequence>MLRRRLARAGICALTASALIAASAVPASADIVNGGFDDGTGPWWSTGNLPVDVVDGALCGDVPAGTTNPWDAIIGQDGLDLPAGDYVFSFSASGTGPVKGLVQDPVSYAESVATTLPTAGGEDGAWQDHEIGFTVAEDTEDLQLAFQVGGAAEAWTFCVDDVSVAPAAVELLANTSFDDGTDPWFASGVTGSTLTDGVWCLDVPGGTSNPWDVIVGHNDLTLPPGDYTLAFTASGGGPTRAIVGENGGSYAVSTEILAATVDGSYTSGFTVEEEIGNRQVAFQIGGSSTPWTFCLDEVSLLGGSALPAYEPDTGPRVRVNQVGYLTDGPKGATLVTDATDPCPGPCWRRTGRPRPPVRPPRQVTTRRPASRSTRST</sequence>
<feature type="chain" id="PRO_5046097969" description="CBM-cenC domain-containing protein" evidence="3">
    <location>
        <begin position="30"/>
        <end position="376"/>
    </location>
</feature>
<evidence type="ECO:0000256" key="2">
    <source>
        <dbReference type="SAM" id="MobiDB-lite"/>
    </source>
</evidence>
<evidence type="ECO:0000256" key="1">
    <source>
        <dbReference type="ARBA" id="ARBA00022801"/>
    </source>
</evidence>
<name>A0ABN6XE67_9CELL</name>
<dbReference type="Gene3D" id="2.60.120.260">
    <property type="entry name" value="Galactose-binding domain-like"/>
    <property type="match status" value="2"/>
</dbReference>
<feature type="domain" description="CBM-cenC" evidence="4">
    <location>
        <begin position="31"/>
        <end position="149"/>
    </location>
</feature>
<feature type="signal peptide" evidence="3">
    <location>
        <begin position="1"/>
        <end position="29"/>
    </location>
</feature>
<keyword evidence="1" id="KW-0378">Hydrolase</keyword>
<dbReference type="SUPFAM" id="SSF49785">
    <property type="entry name" value="Galactose-binding domain-like"/>
    <property type="match status" value="2"/>
</dbReference>
<feature type="domain" description="Cellulase Ig-like" evidence="5">
    <location>
        <begin position="312"/>
        <end position="341"/>
    </location>
</feature>